<dbReference type="OrthoDB" id="2750798at2759"/>
<sequence>MDKSGETERDGIRTCTLLHVKILRLHGLVPADWDSYVQVKVGCITKKTQRSVQGDHAYCDETLEFPLFDTWITFRAITRKSPGWTHTVIGEHQEDMALLYDADEGQELSRTLHGPDIHRSLRIDFSLMVEIRPFKIEPIASPVSVEDLCEHRDMDVAPLGGIKLANPQELVALPTSADSPSNTNPLTRVTGKMRVYLAKLLTLCNICRQQSTDSETWQSISRAGSGFDVSSAVPDDERDRGEAGPRQPVPNIVSQPDSPSPSTGEPMRDPSYKWRLIDANIFVSSGVLKLVQVSSLQEKPFVAISYRWTKAVTDWRAQIVEYGNAHDSDLNYETKLALGSLFFSTLTLDTLIDDASAIEGQRFLAQIALNVMITGYQYFWMDIVCIDQDVLEEKQFFVSKMGTLYSSAAATHAYPTGTSPLPTLESPELYFPIWESRAWTLQEQILSRSVTFVYLFEGDMTDEVIGLTPSTTSTSLPPWALGGRMVTQADGMQTESGMICVLWQSTEHITTCVLENESWDGGLPTHAFFGIEIERHQRWDNSRRAIGRTSLYKSIFALRQGTSSPLEKIRTPLMLHGGRQATLAVDMLYSILGILDMEDFPVSYSLSAEDARLAVFEAMPSQTLASVLCTDWGPNISANRDSALPRIYNSHPIVGITMEEVTITDAKFSRTIGTTMRARTERFRVWKDVARRQSRSLGVMRAMMDGDSGLMIMFATSLLDNPHCADLDASTIPDKDLKVIVLDGSMTMTDEEYLDEGFLYDTTMEFVEIGVGFLSAGGFLMDKEDMHLNTRSALLCFGCKRNDSGALENQGTRTSTPEVAHMMVILGVSQVKNKAKWNIKELNMKMGSGLKSVWKCLTRRATVRVSMTDENDVPRPRADDPCALRNTSRPCPPRCAAAQMAIP</sequence>
<evidence type="ECO:0000256" key="1">
    <source>
        <dbReference type="SAM" id="MobiDB-lite"/>
    </source>
</evidence>
<feature type="compositionally biased region" description="Polar residues" evidence="1">
    <location>
        <begin position="252"/>
        <end position="263"/>
    </location>
</feature>
<name>A0A4Q9MG71_9APHY</name>
<feature type="region of interest" description="Disordered" evidence="1">
    <location>
        <begin position="227"/>
        <end position="269"/>
    </location>
</feature>
<reference evidence="3" key="1">
    <citation type="submission" date="2019-01" db="EMBL/GenBank/DDBJ databases">
        <title>Draft genome sequences of three monokaryotic isolates of the white-rot basidiomycete fungus Dichomitus squalens.</title>
        <authorList>
            <consortium name="DOE Joint Genome Institute"/>
            <person name="Lopez S.C."/>
            <person name="Andreopoulos B."/>
            <person name="Pangilinan J."/>
            <person name="Lipzen A."/>
            <person name="Riley R."/>
            <person name="Ahrendt S."/>
            <person name="Ng V."/>
            <person name="Barry K."/>
            <person name="Daum C."/>
            <person name="Grigoriev I.V."/>
            <person name="Hilden K.S."/>
            <person name="Makela M.R."/>
            <person name="de Vries R.P."/>
        </authorList>
    </citation>
    <scope>NUCLEOTIDE SEQUENCE [LARGE SCALE GENOMIC DNA]</scope>
    <source>
        <strain evidence="3">OM18370.1</strain>
    </source>
</reference>
<dbReference type="InterPro" id="IPR052895">
    <property type="entry name" value="HetReg/Transcr_Mod"/>
</dbReference>
<protein>
    <recommendedName>
        <fullName evidence="2">Heterokaryon incompatibility domain-containing protein</fullName>
    </recommendedName>
</protein>
<organism evidence="3">
    <name type="scientific">Dichomitus squalens</name>
    <dbReference type="NCBI Taxonomy" id="114155"/>
    <lineage>
        <taxon>Eukaryota</taxon>
        <taxon>Fungi</taxon>
        <taxon>Dikarya</taxon>
        <taxon>Basidiomycota</taxon>
        <taxon>Agaricomycotina</taxon>
        <taxon>Agaricomycetes</taxon>
        <taxon>Polyporales</taxon>
        <taxon>Polyporaceae</taxon>
        <taxon>Dichomitus</taxon>
    </lineage>
</organism>
<dbReference type="EMBL" id="ML143446">
    <property type="protein sequence ID" value="TBU26414.1"/>
    <property type="molecule type" value="Genomic_DNA"/>
</dbReference>
<evidence type="ECO:0000313" key="3">
    <source>
        <dbReference type="EMBL" id="TBU26414.1"/>
    </source>
</evidence>
<feature type="domain" description="Heterokaryon incompatibility" evidence="2">
    <location>
        <begin position="301"/>
        <end position="414"/>
    </location>
</feature>
<dbReference type="PANTHER" id="PTHR24148:SF64">
    <property type="entry name" value="HETEROKARYON INCOMPATIBILITY DOMAIN-CONTAINING PROTEIN"/>
    <property type="match status" value="1"/>
</dbReference>
<gene>
    <name evidence="3" type="ORF">BD311DRAFT_726068</name>
</gene>
<dbReference type="InterPro" id="IPR010730">
    <property type="entry name" value="HET"/>
</dbReference>
<accession>A0A4Q9MG71</accession>
<dbReference type="AlphaFoldDB" id="A0A4Q9MG71"/>
<proteinExistence type="predicted"/>
<dbReference type="PANTHER" id="PTHR24148">
    <property type="entry name" value="ANKYRIN REPEAT DOMAIN-CONTAINING PROTEIN 39 HOMOLOG-RELATED"/>
    <property type="match status" value="1"/>
</dbReference>
<evidence type="ECO:0000259" key="2">
    <source>
        <dbReference type="Pfam" id="PF06985"/>
    </source>
</evidence>
<dbReference type="Proteomes" id="UP000292957">
    <property type="component" value="Unassembled WGS sequence"/>
</dbReference>
<dbReference type="Pfam" id="PF06985">
    <property type="entry name" value="HET"/>
    <property type="match status" value="1"/>
</dbReference>